<dbReference type="Pfam" id="PF00990">
    <property type="entry name" value="GGDEF"/>
    <property type="match status" value="1"/>
</dbReference>
<keyword evidence="8" id="KW-1185">Reference proteome</keyword>
<dbReference type="GO" id="GO:0005886">
    <property type="term" value="C:plasma membrane"/>
    <property type="evidence" value="ECO:0007669"/>
    <property type="project" value="TreeGrafter"/>
</dbReference>
<evidence type="ECO:0000259" key="5">
    <source>
        <dbReference type="PROSITE" id="PS50113"/>
    </source>
</evidence>
<organism evidence="7 8">
    <name type="scientific">Halomonas korlensis</name>
    <dbReference type="NCBI Taxonomy" id="463301"/>
    <lineage>
        <taxon>Bacteria</taxon>
        <taxon>Pseudomonadati</taxon>
        <taxon>Pseudomonadota</taxon>
        <taxon>Gammaproteobacteria</taxon>
        <taxon>Oceanospirillales</taxon>
        <taxon>Halomonadaceae</taxon>
        <taxon>Halomonas</taxon>
    </lineage>
</organism>
<dbReference type="InterPro" id="IPR000700">
    <property type="entry name" value="PAS-assoc_C"/>
</dbReference>
<evidence type="ECO:0000259" key="6">
    <source>
        <dbReference type="PROSITE" id="PS50887"/>
    </source>
</evidence>
<feature type="domain" description="PAS" evidence="4">
    <location>
        <begin position="162"/>
        <end position="220"/>
    </location>
</feature>
<dbReference type="InterPro" id="IPR000014">
    <property type="entry name" value="PAS"/>
</dbReference>
<protein>
    <recommendedName>
        <fullName evidence="2">diguanylate cyclase</fullName>
        <ecNumber evidence="2">2.7.7.65</ecNumber>
    </recommendedName>
</protein>
<dbReference type="Gene3D" id="2.10.70.100">
    <property type="match status" value="1"/>
</dbReference>
<comment type="catalytic activity">
    <reaction evidence="3">
        <text>2 GTP = 3',3'-c-di-GMP + 2 diphosphate</text>
        <dbReference type="Rhea" id="RHEA:24898"/>
        <dbReference type="ChEBI" id="CHEBI:33019"/>
        <dbReference type="ChEBI" id="CHEBI:37565"/>
        <dbReference type="ChEBI" id="CHEBI:58805"/>
        <dbReference type="EC" id="2.7.7.65"/>
    </reaction>
</comment>
<gene>
    <name evidence="7" type="ORF">SAMN04487955_101497</name>
</gene>
<dbReference type="CDD" id="cd00130">
    <property type="entry name" value="PAS"/>
    <property type="match status" value="2"/>
</dbReference>
<name>A0A1I7FHW6_9GAMM</name>
<dbReference type="SMART" id="SM00086">
    <property type="entry name" value="PAC"/>
    <property type="match status" value="2"/>
</dbReference>
<dbReference type="PROSITE" id="PS50887">
    <property type="entry name" value="GGDEF"/>
    <property type="match status" value="1"/>
</dbReference>
<evidence type="ECO:0000313" key="8">
    <source>
        <dbReference type="Proteomes" id="UP000198693"/>
    </source>
</evidence>
<dbReference type="CDD" id="cd01949">
    <property type="entry name" value="GGDEF"/>
    <property type="match status" value="1"/>
</dbReference>
<dbReference type="PANTHER" id="PTHR45138:SF9">
    <property type="entry name" value="DIGUANYLATE CYCLASE DGCM-RELATED"/>
    <property type="match status" value="1"/>
</dbReference>
<dbReference type="GO" id="GO:1902201">
    <property type="term" value="P:negative regulation of bacterial-type flagellum-dependent cell motility"/>
    <property type="evidence" value="ECO:0007669"/>
    <property type="project" value="TreeGrafter"/>
</dbReference>
<dbReference type="RefSeq" id="WP_089792534.1">
    <property type="nucleotide sequence ID" value="NZ_FPBP01000001.1"/>
</dbReference>
<reference evidence="8" key="1">
    <citation type="submission" date="2016-10" db="EMBL/GenBank/DDBJ databases">
        <authorList>
            <person name="Varghese N."/>
            <person name="Submissions S."/>
        </authorList>
    </citation>
    <scope>NUCLEOTIDE SEQUENCE [LARGE SCALE GENOMIC DNA]</scope>
    <source>
        <strain evidence="8">CGMCC 1.6981</strain>
    </source>
</reference>
<dbReference type="InterPro" id="IPR035965">
    <property type="entry name" value="PAS-like_dom_sf"/>
</dbReference>
<dbReference type="STRING" id="463301.SAMN04487955_101497"/>
<dbReference type="GO" id="GO:0052621">
    <property type="term" value="F:diguanylate cyclase activity"/>
    <property type="evidence" value="ECO:0007669"/>
    <property type="project" value="UniProtKB-EC"/>
</dbReference>
<feature type="domain" description="PAC" evidence="5">
    <location>
        <begin position="97"/>
        <end position="150"/>
    </location>
</feature>
<dbReference type="GO" id="GO:0043709">
    <property type="term" value="P:cell adhesion involved in single-species biofilm formation"/>
    <property type="evidence" value="ECO:0007669"/>
    <property type="project" value="TreeGrafter"/>
</dbReference>
<dbReference type="InterPro" id="IPR000160">
    <property type="entry name" value="GGDEF_dom"/>
</dbReference>
<dbReference type="PROSITE" id="PS50112">
    <property type="entry name" value="PAS"/>
    <property type="match status" value="1"/>
</dbReference>
<dbReference type="Gene3D" id="3.30.450.20">
    <property type="entry name" value="PAS domain"/>
    <property type="match status" value="2"/>
</dbReference>
<accession>A0A1I7FHW6</accession>
<dbReference type="EMBL" id="FPBP01000001">
    <property type="protein sequence ID" value="SFU35755.1"/>
    <property type="molecule type" value="Genomic_DNA"/>
</dbReference>
<dbReference type="NCBIfam" id="TIGR00254">
    <property type="entry name" value="GGDEF"/>
    <property type="match status" value="1"/>
</dbReference>
<sequence>MENDSGNADHLTITRALKTVVSLTGVGVWEWDIAQGAFRGDEQVIKIIGLPIDYTGCLSVRSLTERVHPEERDVFAAAVTHVENNSLDSPGATPAHFDQKYRLRRDDGTWIWVHQRSEPSSDRYGHAPQRLMGILEDITERYEQRLRWEKLARSVPGVIHTFLLDAEGRFHFPFISERVYDFYGVTPEEVQRDASIVFAAIHHDDLDEVLRTIQQSAETLDNWVCEYRAYSGGRWLWVEGRAIPERTSDGGTLWHGLITTIEERKRLEQELRQQSVTDALTGLYNRRHLIHCLEEELARFHRYGTPFSLVVIDLDYFKQVNDVRGHMVGDRVLKALASIFEKRLRATDIAGRTGGEEFLLILPSTLGDGAERIAETLRQDFAAMTFDDEEGRLFHATLSAGVSTVSPGCARFHLIWAQADKALYQAKMSGRNRVCRE</sequence>
<feature type="domain" description="GGDEF" evidence="6">
    <location>
        <begin position="305"/>
        <end position="437"/>
    </location>
</feature>
<evidence type="ECO:0000313" key="7">
    <source>
        <dbReference type="EMBL" id="SFU35755.1"/>
    </source>
</evidence>
<dbReference type="OrthoDB" id="9776960at2"/>
<dbReference type="FunFam" id="3.30.70.270:FF:000001">
    <property type="entry name" value="Diguanylate cyclase domain protein"/>
    <property type="match status" value="1"/>
</dbReference>
<dbReference type="InterPro" id="IPR050469">
    <property type="entry name" value="Diguanylate_Cyclase"/>
</dbReference>
<dbReference type="Pfam" id="PF08447">
    <property type="entry name" value="PAS_3"/>
    <property type="match status" value="2"/>
</dbReference>
<dbReference type="AlphaFoldDB" id="A0A1I7FHW6"/>
<dbReference type="InterPro" id="IPR013655">
    <property type="entry name" value="PAS_fold_3"/>
</dbReference>
<dbReference type="SMART" id="SM00267">
    <property type="entry name" value="GGDEF"/>
    <property type="match status" value="1"/>
</dbReference>
<dbReference type="InterPro" id="IPR001610">
    <property type="entry name" value="PAC"/>
</dbReference>
<dbReference type="Gene3D" id="3.30.70.270">
    <property type="match status" value="1"/>
</dbReference>
<proteinExistence type="predicted"/>
<evidence type="ECO:0000256" key="2">
    <source>
        <dbReference type="ARBA" id="ARBA00012528"/>
    </source>
</evidence>
<dbReference type="InterPro" id="IPR029787">
    <property type="entry name" value="Nucleotide_cyclase"/>
</dbReference>
<dbReference type="InterPro" id="IPR043128">
    <property type="entry name" value="Rev_trsase/Diguanyl_cyclase"/>
</dbReference>
<comment type="cofactor">
    <cofactor evidence="1">
        <name>Mg(2+)</name>
        <dbReference type="ChEBI" id="CHEBI:18420"/>
    </cofactor>
</comment>
<evidence type="ECO:0000256" key="3">
    <source>
        <dbReference type="ARBA" id="ARBA00034247"/>
    </source>
</evidence>
<evidence type="ECO:0000256" key="1">
    <source>
        <dbReference type="ARBA" id="ARBA00001946"/>
    </source>
</evidence>
<dbReference type="SUPFAM" id="SSF55785">
    <property type="entry name" value="PYP-like sensor domain (PAS domain)"/>
    <property type="match status" value="2"/>
</dbReference>
<dbReference type="PANTHER" id="PTHR45138">
    <property type="entry name" value="REGULATORY COMPONENTS OF SENSORY TRANSDUCTION SYSTEM"/>
    <property type="match status" value="1"/>
</dbReference>
<evidence type="ECO:0000259" key="4">
    <source>
        <dbReference type="PROSITE" id="PS50112"/>
    </source>
</evidence>
<dbReference type="NCBIfam" id="TIGR00229">
    <property type="entry name" value="sensory_box"/>
    <property type="match status" value="1"/>
</dbReference>
<dbReference type="EC" id="2.7.7.65" evidence="2"/>
<dbReference type="Proteomes" id="UP000198693">
    <property type="component" value="Unassembled WGS sequence"/>
</dbReference>
<dbReference type="PROSITE" id="PS50113">
    <property type="entry name" value="PAC"/>
    <property type="match status" value="1"/>
</dbReference>
<dbReference type="SUPFAM" id="SSF55073">
    <property type="entry name" value="Nucleotide cyclase"/>
    <property type="match status" value="1"/>
</dbReference>